<feature type="region of interest" description="Disordered" evidence="1">
    <location>
        <begin position="124"/>
        <end position="146"/>
    </location>
</feature>
<name>A0AAD6XPW2_9AGAR</name>
<evidence type="ECO:0000313" key="2">
    <source>
        <dbReference type="EMBL" id="KAJ7079553.1"/>
    </source>
</evidence>
<sequence length="156" mass="17956">MSWRATTGSLSWEVILLTLHRYKNPTHAIIRSEIDSVKRTLELRSHSLLLETPAGERFLLSLRTGNEFYDWQDEMYYSRLKGVKALSRNSKRNEHYGPIWAHFRRPSDPAGSAIQLVQPKQTWPHHVKKKSNLSPLSSPSSPDDFPVMLMASNEPC</sequence>
<proteinExistence type="predicted"/>
<reference evidence="2" key="1">
    <citation type="submission" date="2023-03" db="EMBL/GenBank/DDBJ databases">
        <title>Massive genome expansion in bonnet fungi (Mycena s.s.) driven by repeated elements and novel gene families across ecological guilds.</title>
        <authorList>
            <consortium name="Lawrence Berkeley National Laboratory"/>
            <person name="Harder C.B."/>
            <person name="Miyauchi S."/>
            <person name="Viragh M."/>
            <person name="Kuo A."/>
            <person name="Thoen E."/>
            <person name="Andreopoulos B."/>
            <person name="Lu D."/>
            <person name="Skrede I."/>
            <person name="Drula E."/>
            <person name="Henrissat B."/>
            <person name="Morin E."/>
            <person name="Kohler A."/>
            <person name="Barry K."/>
            <person name="LaButti K."/>
            <person name="Morin E."/>
            <person name="Salamov A."/>
            <person name="Lipzen A."/>
            <person name="Mereny Z."/>
            <person name="Hegedus B."/>
            <person name="Baldrian P."/>
            <person name="Stursova M."/>
            <person name="Weitz H."/>
            <person name="Taylor A."/>
            <person name="Grigoriev I.V."/>
            <person name="Nagy L.G."/>
            <person name="Martin F."/>
            <person name="Kauserud H."/>
        </authorList>
    </citation>
    <scope>NUCLEOTIDE SEQUENCE</scope>
    <source>
        <strain evidence="2">CBHHK173m</strain>
    </source>
</reference>
<protein>
    <submittedName>
        <fullName evidence="2">Uncharacterized protein</fullName>
    </submittedName>
</protein>
<keyword evidence="3" id="KW-1185">Reference proteome</keyword>
<comment type="caution">
    <text evidence="2">The sequence shown here is derived from an EMBL/GenBank/DDBJ whole genome shotgun (WGS) entry which is preliminary data.</text>
</comment>
<dbReference type="EMBL" id="JARJCN010000059">
    <property type="protein sequence ID" value="KAJ7079553.1"/>
    <property type="molecule type" value="Genomic_DNA"/>
</dbReference>
<feature type="compositionally biased region" description="Low complexity" evidence="1">
    <location>
        <begin position="132"/>
        <end position="142"/>
    </location>
</feature>
<evidence type="ECO:0000256" key="1">
    <source>
        <dbReference type="SAM" id="MobiDB-lite"/>
    </source>
</evidence>
<evidence type="ECO:0000313" key="3">
    <source>
        <dbReference type="Proteomes" id="UP001222325"/>
    </source>
</evidence>
<dbReference type="AlphaFoldDB" id="A0AAD6XPW2"/>
<organism evidence="2 3">
    <name type="scientific">Mycena belliarum</name>
    <dbReference type="NCBI Taxonomy" id="1033014"/>
    <lineage>
        <taxon>Eukaryota</taxon>
        <taxon>Fungi</taxon>
        <taxon>Dikarya</taxon>
        <taxon>Basidiomycota</taxon>
        <taxon>Agaricomycotina</taxon>
        <taxon>Agaricomycetes</taxon>
        <taxon>Agaricomycetidae</taxon>
        <taxon>Agaricales</taxon>
        <taxon>Marasmiineae</taxon>
        <taxon>Mycenaceae</taxon>
        <taxon>Mycena</taxon>
    </lineage>
</organism>
<gene>
    <name evidence="2" type="ORF">B0H15DRAFT_497573</name>
</gene>
<accession>A0AAD6XPW2</accession>
<dbReference type="Proteomes" id="UP001222325">
    <property type="component" value="Unassembled WGS sequence"/>
</dbReference>